<sequence>MHRTMKNMYHLLTIRILSAGILLAWIAAAGTIPAFGDTIILKSGGQVTGAVLSEENPGNEDAVRIQTKDNIVLSIPREEIADIIRVSPVEAEYEQLKAQTPDTVEGHFKLADWCRDHHLPEQREAHLRRIIELDPENARARALLGYQKVGNEWKTRDEIMKSMGYVLYKGRWMLPQQVQLEQEKEQQSAVQREWAQKIHRMLTRFEADPVGTEHELRSIKDPAAVKPLVLAMKDERRDAVRLLLVDVLGGIGSPEALRALAIIALEDPVEEIRLRALDFLAPTKSGEVVSYFVSRLKDKDNVIVNRAGEALKKMGDPSAIPALIDALITRHKFVIPGRRPPGAIGAGFSSSSTGQSGMTFGAGGGGDSTKIVERAIPNRGVLEALVELSGGKNFSFDVRLWKQWYAEQKRSEAAKALQ</sequence>
<protein>
    <submittedName>
        <fullName evidence="1">HEAT repeat protein</fullName>
    </submittedName>
</protein>
<dbReference type="InterPro" id="IPR011990">
    <property type="entry name" value="TPR-like_helical_dom_sf"/>
</dbReference>
<keyword evidence="2" id="KW-1185">Reference proteome</keyword>
<dbReference type="Gene3D" id="1.25.10.10">
    <property type="entry name" value="Leucine-rich Repeat Variant"/>
    <property type="match status" value="1"/>
</dbReference>
<dbReference type="Pfam" id="PF13646">
    <property type="entry name" value="HEAT_2"/>
    <property type="match status" value="1"/>
</dbReference>
<dbReference type="InterPro" id="IPR011989">
    <property type="entry name" value="ARM-like"/>
</dbReference>
<dbReference type="InterPro" id="IPR016024">
    <property type="entry name" value="ARM-type_fold"/>
</dbReference>
<gene>
    <name evidence="1" type="ORF">THTE_2049</name>
</gene>
<dbReference type="SUPFAM" id="SSF48371">
    <property type="entry name" value="ARM repeat"/>
    <property type="match status" value="1"/>
</dbReference>
<accession>A0A286RFB1</accession>
<dbReference type="KEGG" id="ttf:THTE_2049"/>
<dbReference type="AlphaFoldDB" id="A0A286RFB1"/>
<evidence type="ECO:0000313" key="2">
    <source>
        <dbReference type="Proteomes" id="UP000215086"/>
    </source>
</evidence>
<reference evidence="1 2" key="1">
    <citation type="journal article" name="Front. Microbiol.">
        <title>Sugar Metabolism of the First Thermophilic Planctomycete Thermogutta terrifontis: Comparative Genomic and Transcriptomic Approaches.</title>
        <authorList>
            <person name="Elcheninov A.G."/>
            <person name="Menzel P."/>
            <person name="Gudbergsdottir S.R."/>
            <person name="Slesarev A.I."/>
            <person name="Kadnikov V.V."/>
            <person name="Krogh A."/>
            <person name="Bonch-Osmolovskaya E.A."/>
            <person name="Peng X."/>
            <person name="Kublanov I.V."/>
        </authorList>
    </citation>
    <scope>NUCLEOTIDE SEQUENCE [LARGE SCALE GENOMIC DNA]</scope>
    <source>
        <strain evidence="1 2">R1</strain>
    </source>
</reference>
<dbReference type="Gene3D" id="1.25.40.10">
    <property type="entry name" value="Tetratricopeptide repeat domain"/>
    <property type="match status" value="1"/>
</dbReference>
<evidence type="ECO:0000313" key="1">
    <source>
        <dbReference type="EMBL" id="ASV74651.1"/>
    </source>
</evidence>
<dbReference type="Proteomes" id="UP000215086">
    <property type="component" value="Chromosome"/>
</dbReference>
<name>A0A286RFB1_9BACT</name>
<proteinExistence type="predicted"/>
<dbReference type="EMBL" id="CP018477">
    <property type="protein sequence ID" value="ASV74651.1"/>
    <property type="molecule type" value="Genomic_DNA"/>
</dbReference>
<organism evidence="1 2">
    <name type="scientific">Thermogutta terrifontis</name>
    <dbReference type="NCBI Taxonomy" id="1331910"/>
    <lineage>
        <taxon>Bacteria</taxon>
        <taxon>Pseudomonadati</taxon>
        <taxon>Planctomycetota</taxon>
        <taxon>Planctomycetia</taxon>
        <taxon>Pirellulales</taxon>
        <taxon>Thermoguttaceae</taxon>
        <taxon>Thermogutta</taxon>
    </lineage>
</organism>